<evidence type="ECO:0000313" key="1">
    <source>
        <dbReference type="EMBL" id="DAE07296.1"/>
    </source>
</evidence>
<name>A0A8S5PKM1_9CAUD</name>
<keyword evidence="1" id="KW-0808">Transferase</keyword>
<dbReference type="InterPro" id="IPR027417">
    <property type="entry name" value="P-loop_NTPase"/>
</dbReference>
<organism evidence="1">
    <name type="scientific">Siphoviridae sp. ctOSJ35</name>
    <dbReference type="NCBI Taxonomy" id="2825479"/>
    <lineage>
        <taxon>Viruses</taxon>
        <taxon>Duplodnaviria</taxon>
        <taxon>Heunggongvirae</taxon>
        <taxon>Uroviricota</taxon>
        <taxon>Caudoviricetes</taxon>
    </lineage>
</organism>
<dbReference type="GO" id="GO:0016301">
    <property type="term" value="F:kinase activity"/>
    <property type="evidence" value="ECO:0007669"/>
    <property type="project" value="UniProtKB-KW"/>
</dbReference>
<accession>A0A8S5PKM1</accession>
<keyword evidence="1" id="KW-0418">Kinase</keyword>
<protein>
    <submittedName>
        <fullName evidence="1">Deoxynucleoside monophosphate kinase</fullName>
    </submittedName>
</protein>
<reference evidence="1" key="1">
    <citation type="journal article" date="2021" name="Proc. Natl. Acad. Sci. U.S.A.">
        <title>A Catalog of Tens of Thousands of Viruses from Human Metagenomes Reveals Hidden Associations with Chronic Diseases.</title>
        <authorList>
            <person name="Tisza M.J."/>
            <person name="Buck C.B."/>
        </authorList>
    </citation>
    <scope>NUCLEOTIDE SEQUENCE</scope>
    <source>
        <strain evidence="1">CtOSJ35</strain>
    </source>
</reference>
<proteinExistence type="predicted"/>
<sequence>MNVKYYILNGVSTAGKDTFVNMCNGYDGHKIFCFQFSSVGWVKEIAYKLGWDGNKDERGRNLLSGLKHLLTKYDDVPFKETVKQIHYWTEPTAHITQNYIFNYEYTLVFIDVREPEEIDKYKKEFHAKTVLIRNPEAEAKASNESDMDVLNYNYDYIIWNRHDKKVLMNNADRFIKYECFNDGTCKYPIEIDNGVTIKLGE</sequence>
<dbReference type="EMBL" id="BK015447">
    <property type="protein sequence ID" value="DAE07296.1"/>
    <property type="molecule type" value="Genomic_DNA"/>
</dbReference>
<dbReference type="Gene3D" id="3.40.50.300">
    <property type="entry name" value="P-loop containing nucleotide triphosphate hydrolases"/>
    <property type="match status" value="1"/>
</dbReference>